<feature type="compositionally biased region" description="Polar residues" evidence="2">
    <location>
        <begin position="248"/>
        <end position="262"/>
    </location>
</feature>
<feature type="compositionally biased region" description="Basic and acidic residues" evidence="2">
    <location>
        <begin position="925"/>
        <end position="938"/>
    </location>
</feature>
<name>A0A3B3RGM0_9TELE</name>
<dbReference type="STRING" id="1676925.ENSPKIP00000017747"/>
<feature type="coiled-coil region" evidence="1">
    <location>
        <begin position="82"/>
        <end position="109"/>
    </location>
</feature>
<evidence type="ECO:0000256" key="2">
    <source>
        <dbReference type="SAM" id="MobiDB-lite"/>
    </source>
</evidence>
<feature type="compositionally biased region" description="Basic and acidic residues" evidence="2">
    <location>
        <begin position="39"/>
        <end position="54"/>
    </location>
</feature>
<dbReference type="GO" id="GO:0032053">
    <property type="term" value="P:ciliary basal body organization"/>
    <property type="evidence" value="ECO:0007669"/>
    <property type="project" value="TreeGrafter"/>
</dbReference>
<evidence type="ECO:0000313" key="3">
    <source>
        <dbReference type="Ensembl" id="ENSPKIP00000017747.1"/>
    </source>
</evidence>
<dbReference type="GO" id="GO:0005814">
    <property type="term" value="C:centriole"/>
    <property type="evidence" value="ECO:0007669"/>
    <property type="project" value="InterPro"/>
</dbReference>
<proteinExistence type="predicted"/>
<evidence type="ECO:0000256" key="1">
    <source>
        <dbReference type="SAM" id="Coils"/>
    </source>
</evidence>
<feature type="region of interest" description="Disordered" evidence="2">
    <location>
        <begin position="1"/>
        <end position="21"/>
    </location>
</feature>
<accession>A0A3B3RGM0</accession>
<dbReference type="Ensembl" id="ENSPKIT00000042263.1">
    <property type="protein sequence ID" value="ENSPKIP00000017747.1"/>
    <property type="gene ID" value="ENSPKIG00000003539.1"/>
</dbReference>
<evidence type="ECO:0000313" key="4">
    <source>
        <dbReference type="Proteomes" id="UP000261540"/>
    </source>
</evidence>
<dbReference type="AlphaFoldDB" id="A0A3B3RGM0"/>
<feature type="region of interest" description="Disordered" evidence="2">
    <location>
        <begin position="435"/>
        <end position="491"/>
    </location>
</feature>
<feature type="compositionally biased region" description="Polar residues" evidence="2">
    <location>
        <begin position="282"/>
        <end position="315"/>
    </location>
</feature>
<organism evidence="3 4">
    <name type="scientific">Paramormyrops kingsleyae</name>
    <dbReference type="NCBI Taxonomy" id="1676925"/>
    <lineage>
        <taxon>Eukaryota</taxon>
        <taxon>Metazoa</taxon>
        <taxon>Chordata</taxon>
        <taxon>Craniata</taxon>
        <taxon>Vertebrata</taxon>
        <taxon>Euteleostomi</taxon>
        <taxon>Actinopterygii</taxon>
        <taxon>Neopterygii</taxon>
        <taxon>Teleostei</taxon>
        <taxon>Osteoglossocephala</taxon>
        <taxon>Osteoglossomorpha</taxon>
        <taxon>Osteoglossiformes</taxon>
        <taxon>Mormyridae</taxon>
        <taxon>Paramormyrops</taxon>
    </lineage>
</organism>
<dbReference type="GO" id="GO:1903723">
    <property type="term" value="P:negative regulation of centriole elongation"/>
    <property type="evidence" value="ECO:0007669"/>
    <property type="project" value="TreeGrafter"/>
</dbReference>
<feature type="compositionally biased region" description="Polar residues" evidence="2">
    <location>
        <begin position="836"/>
        <end position="846"/>
    </location>
</feature>
<dbReference type="Proteomes" id="UP000261540">
    <property type="component" value="Unplaced"/>
</dbReference>
<feature type="region of interest" description="Disordered" evidence="2">
    <location>
        <begin position="526"/>
        <end position="589"/>
    </location>
</feature>
<feature type="compositionally biased region" description="Low complexity" evidence="2">
    <location>
        <begin position="271"/>
        <end position="281"/>
    </location>
</feature>
<feature type="compositionally biased region" description="Basic and acidic residues" evidence="2">
    <location>
        <begin position="625"/>
        <end position="639"/>
    </location>
</feature>
<reference evidence="3" key="2">
    <citation type="submission" date="2025-09" db="UniProtKB">
        <authorList>
            <consortium name="Ensembl"/>
        </authorList>
    </citation>
    <scope>IDENTIFICATION</scope>
</reference>
<feature type="region of interest" description="Disordered" evidence="2">
    <location>
        <begin position="143"/>
        <end position="404"/>
    </location>
</feature>
<feature type="compositionally biased region" description="Basic and acidic residues" evidence="2">
    <location>
        <begin position="215"/>
        <end position="228"/>
    </location>
</feature>
<feature type="region of interest" description="Disordered" evidence="2">
    <location>
        <begin position="825"/>
        <end position="944"/>
    </location>
</feature>
<dbReference type="GO" id="GO:0007099">
    <property type="term" value="P:centriole replication"/>
    <property type="evidence" value="ECO:0007669"/>
    <property type="project" value="InterPro"/>
</dbReference>
<feature type="region of interest" description="Disordered" evidence="2">
    <location>
        <begin position="625"/>
        <end position="675"/>
    </location>
</feature>
<sequence length="944" mass="103126">MNVDDQAPSTPAGGPRMESYEEFCSRSLAKLQVEAELPEAEHPEDERSEAEHPPCRRSAGPPGASRSSIQFHGVAVLSPLLSEQQRLEMKQHRQRALKLECDLQSLRRTALLARVQSILDSVKVRQTAGEPLVLDPPAICFQKPDPQNALDPPPEPRGLSRMGLASQTAGASAEAELRTTKGPVQLNGAKGGRGEEEEEDSEGGQSWSLQVLLRHSKELLEEEQDRKRAQSINGSVPSAEEAPLKGNEPSSAGATSGPSYSPLSPAGAQPSFSPSHSLVSSTQPHLSCNSTQTPFSSAQFQPSANSSKLQNSRCPTHSPLGSPQLQSSPSSTHSSVSSSQPSPSPTHRALSPVRVQPSSSPDSFPDSLLGCTPHSLTGSYVQLPCPEPSLSPLPHRRRPRPVSAGNILISCPMSAAELSPQKAPEGHPLAAWGPGVSATYTDWSTPDHPSTVDSLPPSTGSGWPCSPSCLSSVHSTKSPPTSSPLLKDGVTPDFRRRSQTLDSQLCLPQQAEQSQERVPRFLCGQPQLVPSRRSPPAPLNQSYDVESPSPMLQRPHVDSDPPPRDSGAGAGHQSAVVPPGGAQDPSAGQVQWQLQALEELQWRLWEDHAQQLSLLRAEKEREQQRLQQLEEDRRSKEQSGRLSQAEATAPQRKALNDSCPLSPMPLPDRSPGLSSHSTGYSSFFSSSDMPSLAVQSPAYLRGTSWGGSKPRGRHSEVMTSEQQRALCRLGAMARGFLTRRLLDTAKLKHLRQTVKDTQEFIRSFQKESPAMRGSLCTQDFTLQERVRAQLRAALFDVHDIFFVMPLGDRLALLRQDRELQREKKLREMEKARSPQDRVTLSTATQKSMDRKKQRVSNAPGQWRRSREKPKSPMVKRCSAPCSESASRGVTPSPVLRNSARVLQPNQGQNAPRPGQLPRQGSLYRRKPEERVKRCDSLRRQHSLG</sequence>
<feature type="compositionally biased region" description="Low complexity" evidence="2">
    <location>
        <begin position="317"/>
        <end position="347"/>
    </location>
</feature>
<dbReference type="GeneTree" id="ENSGT00390000004090"/>
<feature type="compositionally biased region" description="Low complexity" evidence="2">
    <location>
        <begin position="357"/>
        <end position="367"/>
    </location>
</feature>
<feature type="compositionally biased region" description="Low complexity" evidence="2">
    <location>
        <begin position="475"/>
        <end position="487"/>
    </location>
</feature>
<dbReference type="PANTHER" id="PTHR13594">
    <property type="entry name" value="CENTRIOLAR COILED-COIL PROTEIN OF 110 KDA"/>
    <property type="match status" value="1"/>
</dbReference>
<protein>
    <submittedName>
        <fullName evidence="3">Centriolar coiled-coil protein 110</fullName>
    </submittedName>
</protein>
<reference evidence="3" key="1">
    <citation type="submission" date="2025-08" db="UniProtKB">
        <authorList>
            <consortium name="Ensembl"/>
        </authorList>
    </citation>
    <scope>IDENTIFICATION</scope>
</reference>
<dbReference type="Pfam" id="PF16025">
    <property type="entry name" value="CaM_bind"/>
    <property type="match status" value="1"/>
</dbReference>
<dbReference type="GO" id="GO:0032465">
    <property type="term" value="P:regulation of cytokinesis"/>
    <property type="evidence" value="ECO:0007669"/>
    <property type="project" value="InterPro"/>
</dbReference>
<dbReference type="PANTHER" id="PTHR13594:SF3">
    <property type="entry name" value="CENTRIOLAR COILED-COIL PROTEIN OF 110 KDA-LIKE ISOFORM X3"/>
    <property type="match status" value="1"/>
</dbReference>
<feature type="compositionally biased region" description="Polar residues" evidence="2">
    <location>
        <begin position="438"/>
        <end position="461"/>
    </location>
</feature>
<feature type="compositionally biased region" description="Basic and acidic residues" evidence="2">
    <location>
        <begin position="825"/>
        <end position="835"/>
    </location>
</feature>
<dbReference type="InterPro" id="IPR033207">
    <property type="entry name" value="CCP110"/>
</dbReference>
<feature type="region of interest" description="Disordered" evidence="2">
    <location>
        <begin position="34"/>
        <end position="67"/>
    </location>
</feature>
<keyword evidence="4" id="KW-1185">Reference proteome</keyword>
<keyword evidence="1" id="KW-0175">Coiled coil</keyword>